<evidence type="ECO:0000313" key="7">
    <source>
        <dbReference type="EMBL" id="PPK57263.1"/>
    </source>
</evidence>
<proteinExistence type="inferred from homology"/>
<organism evidence="7 8">
    <name type="scientific">Malaciobacter marinus</name>
    <dbReference type="NCBI Taxonomy" id="505249"/>
    <lineage>
        <taxon>Bacteria</taxon>
        <taxon>Pseudomonadati</taxon>
        <taxon>Campylobacterota</taxon>
        <taxon>Epsilonproteobacteria</taxon>
        <taxon>Campylobacterales</taxon>
        <taxon>Arcobacteraceae</taxon>
        <taxon>Malaciobacter</taxon>
    </lineage>
</organism>
<dbReference type="Pfam" id="PF01526">
    <property type="entry name" value="DDE_Tnp_Tn3"/>
    <property type="match status" value="1"/>
</dbReference>
<feature type="domain" description="Tn3 transposase DDE" evidence="5">
    <location>
        <begin position="581"/>
        <end position="975"/>
    </location>
</feature>
<feature type="domain" description="DUF4158" evidence="6">
    <location>
        <begin position="6"/>
        <end position="163"/>
    </location>
</feature>
<evidence type="ECO:0000259" key="6">
    <source>
        <dbReference type="Pfam" id="PF13700"/>
    </source>
</evidence>
<keyword evidence="2" id="KW-0815">Transposition</keyword>
<dbReference type="Proteomes" id="UP000239861">
    <property type="component" value="Unassembled WGS sequence"/>
</dbReference>
<dbReference type="InterPro" id="IPR002513">
    <property type="entry name" value="Tn3_Tnp_DDE_dom"/>
</dbReference>
<dbReference type="RefSeq" id="WP_104412929.1">
    <property type="nucleotide sequence ID" value="NZ_PTIW01000051.1"/>
</dbReference>
<dbReference type="Pfam" id="PF13700">
    <property type="entry name" value="DUF4158"/>
    <property type="match status" value="1"/>
</dbReference>
<comment type="caution">
    <text evidence="7">The sequence shown here is derived from an EMBL/GenBank/DDBJ whole genome shotgun (WGS) entry which is preliminary data.</text>
</comment>
<accession>A0AB36ZSC9</accession>
<sequence>MARIQILTEHEEKKFNEPPIFSLQDRKYYFYINEELLNKLYEKIQTKNICYVILQIGYLKARNSFFSNEYNEDIQYIEEKFSLKFNPQLPERTKRYYHNIIRELVDINIPTKEDLVSLSQLSLELANLFQDRKKIFWALVNKSRELKIEIPSYRTLTEIIAEAINIQKSALLEKLTNFESNESLKKLDIFLDKDDKFKNKYQIGSFRRLEHSTAQKKIRKSLSHFQTIKTIFVLNKNIIDSIGLTSKIAQYYAIWINKSRSSQLLQQEELDNKFYLLCFVYYQYLIRNDNLIDRFISVIQSFKTSLLREHKEFVYENVEEKNKTIQSYKELILQILDDIDNCADNSTLDAMNRIHQIKQYITEQRELLNQNYNASSIINENKSKFDLIESKSRSLQGQLSGIIKAIEFDEKTSDKSIIKAINYFKESNNFQNAPQDFLEDEEKIILINEEGFRTSLYKALLFYHVSNHIKNGTLNLKYSYRYKSFEKYLIDKETWDTNKNELLKEHNLLDLISFDSFISPISQKLDNSYYQTNMNIIKDINTNFKKTSSAFILKTPSLEKFEEDDTINKYLPINNFISIIEILNTINKHINFLNAFSHYNIKSTTKASEHSLLASILGYGCNISLLQMGKISKGIQANHLDTVKTWYFTEDNTLEANDKIVNFMNNLDIVKLLRANKDLNHTSSDGQKYNMKPSVESTNAGYSFKYFGTQKGVSVYTFIDESHRLFYSTVIHVNERESGYVIDGLLHNDELQSDIHSTDTHGFSEVIFGLTHLLGFSFAPRIKNFKDQYLYSIKPRREYVEKKYFLTPRQKINLENIENNWDSILRFLVTIKSKKTSTSQLLKRLTSYSKEHQLYTAIKEFGKIIKTDFLLNYIDDVELRQRIEKQLNKVESSNKFSKAVFFGRNAEFTVATVEEQNIANNCKRLIQNSIILWNYLYLTQKIDEAKNQEEKDEIIKTIQQSSIIHWRHINFYGEYDFTKLDRKDTKYIKDIDYTQLKI</sequence>
<name>A0AB36ZSC9_9BACT</name>
<keyword evidence="4" id="KW-0233">DNA recombination</keyword>
<evidence type="ECO:0000256" key="2">
    <source>
        <dbReference type="ARBA" id="ARBA00022578"/>
    </source>
</evidence>
<evidence type="ECO:0000313" key="8">
    <source>
        <dbReference type="Proteomes" id="UP000239861"/>
    </source>
</evidence>
<dbReference type="NCBIfam" id="NF033527">
    <property type="entry name" value="transpos_Tn3"/>
    <property type="match status" value="1"/>
</dbReference>
<dbReference type="GO" id="GO:0003677">
    <property type="term" value="F:DNA binding"/>
    <property type="evidence" value="ECO:0007669"/>
    <property type="project" value="UniProtKB-KW"/>
</dbReference>
<dbReference type="GO" id="GO:0006313">
    <property type="term" value="P:DNA transposition"/>
    <property type="evidence" value="ECO:0007669"/>
    <property type="project" value="InterPro"/>
</dbReference>
<evidence type="ECO:0000259" key="5">
    <source>
        <dbReference type="Pfam" id="PF01526"/>
    </source>
</evidence>
<evidence type="ECO:0000256" key="1">
    <source>
        <dbReference type="ARBA" id="ARBA00009402"/>
    </source>
</evidence>
<gene>
    <name evidence="7" type="ORF">B0F89_1514</name>
</gene>
<dbReference type="AlphaFoldDB" id="A0AB36ZSC9"/>
<dbReference type="GO" id="GO:0004803">
    <property type="term" value="F:transposase activity"/>
    <property type="evidence" value="ECO:0007669"/>
    <property type="project" value="InterPro"/>
</dbReference>
<comment type="similarity">
    <text evidence="1">Belongs to the transposase 7 family.</text>
</comment>
<reference evidence="7 8" key="1">
    <citation type="submission" date="2018-02" db="EMBL/GenBank/DDBJ databases">
        <title>Subsurface microbial communities from deep shales in Ohio and West Virginia, USA.</title>
        <authorList>
            <person name="Wrighton K."/>
        </authorList>
    </citation>
    <scope>NUCLEOTIDE SEQUENCE [LARGE SCALE GENOMIC DNA]</scope>
    <source>
        <strain evidence="7 8">MARC-MIP3H16</strain>
    </source>
</reference>
<dbReference type="InterPro" id="IPR025296">
    <property type="entry name" value="DUF4158"/>
</dbReference>
<keyword evidence="3" id="KW-0238">DNA-binding</keyword>
<evidence type="ECO:0000256" key="3">
    <source>
        <dbReference type="ARBA" id="ARBA00023125"/>
    </source>
</evidence>
<protein>
    <submittedName>
        <fullName evidence="7">TnpA family transposase</fullName>
    </submittedName>
</protein>
<dbReference type="EMBL" id="PTIW01000051">
    <property type="protein sequence ID" value="PPK57263.1"/>
    <property type="molecule type" value="Genomic_DNA"/>
</dbReference>
<dbReference type="InterPro" id="IPR047653">
    <property type="entry name" value="Tn3-like_transpos"/>
</dbReference>
<evidence type="ECO:0000256" key="4">
    <source>
        <dbReference type="ARBA" id="ARBA00023172"/>
    </source>
</evidence>